<keyword evidence="4" id="KW-1185">Reference proteome</keyword>
<dbReference type="GO" id="GO:0003824">
    <property type="term" value="F:catalytic activity"/>
    <property type="evidence" value="ECO:0007669"/>
    <property type="project" value="InterPro"/>
</dbReference>
<evidence type="ECO:0000313" key="4">
    <source>
        <dbReference type="Proteomes" id="UP000253517"/>
    </source>
</evidence>
<feature type="domain" description="Endonuclease/exonuclease/phosphatase" evidence="2">
    <location>
        <begin position="37"/>
        <end position="343"/>
    </location>
</feature>
<dbReference type="InterPro" id="IPR036691">
    <property type="entry name" value="Endo/exonu/phosph_ase_sf"/>
</dbReference>
<evidence type="ECO:0000259" key="2">
    <source>
        <dbReference type="Pfam" id="PF19580"/>
    </source>
</evidence>
<feature type="chain" id="PRO_5016934678" description="Endonuclease/exonuclease/phosphatase domain-containing protein" evidence="1">
    <location>
        <begin position="25"/>
        <end position="347"/>
    </location>
</feature>
<feature type="signal peptide" evidence="1">
    <location>
        <begin position="1"/>
        <end position="24"/>
    </location>
</feature>
<organism evidence="3 4">
    <name type="scientific">Schleiferia thermophila</name>
    <dbReference type="NCBI Taxonomy" id="884107"/>
    <lineage>
        <taxon>Bacteria</taxon>
        <taxon>Pseudomonadati</taxon>
        <taxon>Bacteroidota</taxon>
        <taxon>Flavobacteriia</taxon>
        <taxon>Flavobacteriales</taxon>
        <taxon>Schleiferiaceae</taxon>
        <taxon>Schleiferia</taxon>
    </lineage>
</organism>
<evidence type="ECO:0000313" key="3">
    <source>
        <dbReference type="EMBL" id="RCX05608.1"/>
    </source>
</evidence>
<dbReference type="PANTHER" id="PTHR42834:SF1">
    <property type="entry name" value="ENDONUCLEASE_EXONUCLEASE_PHOSPHATASE FAMILY PROTEIN (AFU_ORTHOLOGUE AFUA_3G09210)"/>
    <property type="match status" value="1"/>
</dbReference>
<accession>A0A369AB39</accession>
<protein>
    <recommendedName>
        <fullName evidence="2">Endonuclease/exonuclease/phosphatase domain-containing protein</fullName>
    </recommendedName>
</protein>
<evidence type="ECO:0000256" key="1">
    <source>
        <dbReference type="SAM" id="SignalP"/>
    </source>
</evidence>
<dbReference type="EMBL" id="QPJS01000001">
    <property type="protein sequence ID" value="RCX05608.1"/>
    <property type="molecule type" value="Genomic_DNA"/>
</dbReference>
<dbReference type="AlphaFoldDB" id="A0A369AB39"/>
<dbReference type="Gene3D" id="3.60.10.10">
    <property type="entry name" value="Endonuclease/exonuclease/phosphatase"/>
    <property type="match status" value="1"/>
</dbReference>
<proteinExistence type="predicted"/>
<dbReference type="SUPFAM" id="SSF56219">
    <property type="entry name" value="DNase I-like"/>
    <property type="match status" value="1"/>
</dbReference>
<dbReference type="Pfam" id="PF19580">
    <property type="entry name" value="Exo_endo_phos_3"/>
    <property type="match status" value="1"/>
</dbReference>
<comment type="caution">
    <text evidence="3">The sequence shown here is derived from an EMBL/GenBank/DDBJ whole genome shotgun (WGS) entry which is preliminary data.</text>
</comment>
<gene>
    <name evidence="3" type="ORF">DES35_101896</name>
</gene>
<dbReference type="PANTHER" id="PTHR42834">
    <property type="entry name" value="ENDONUCLEASE/EXONUCLEASE/PHOSPHATASE FAMILY PROTEIN (AFU_ORTHOLOGUE AFUA_3G09210)"/>
    <property type="match status" value="1"/>
</dbReference>
<dbReference type="InterPro" id="IPR005135">
    <property type="entry name" value="Endo/exonuclease/phosphatase"/>
</dbReference>
<dbReference type="Proteomes" id="UP000253517">
    <property type="component" value="Unassembled WGS sequence"/>
</dbReference>
<dbReference type="PROSITE" id="PS51257">
    <property type="entry name" value="PROKAR_LIPOPROTEIN"/>
    <property type="match status" value="1"/>
</dbReference>
<keyword evidence="1" id="KW-0732">Signal</keyword>
<reference evidence="3 4" key="1">
    <citation type="submission" date="2018-07" db="EMBL/GenBank/DDBJ databases">
        <title>Genomic Encyclopedia of Type Strains, Phase IV (KMG-IV): sequencing the most valuable type-strain genomes for metagenomic binning, comparative biology and taxonomic classification.</title>
        <authorList>
            <person name="Goeker M."/>
        </authorList>
    </citation>
    <scope>NUCLEOTIDE SEQUENCE [LARGE SCALE GENOMIC DNA]</scope>
    <source>
        <strain evidence="3 4">DSM 21410</strain>
    </source>
</reference>
<name>A0A369AB39_9FLAO</name>
<sequence>MQKISVGKVASAVLLLLACDLSNGQPASQSTGSTFRIMFYNVENLFDPYDDPEKNDNDFTPEGNYRWTEYRWREKTAKISKVIRALGEGNLPAIIGFCEIENRLVLEELAKHPIIKDGKYRIVHYESPDRRGIDVGLFYRDELFYLLYSEPILVQLPDNPNFKTRDILYVKGILANSDTLHLFVNHWPSRLGGAATSEPNRIAAASTLKAKTDSIFALHANANILIMGDFNDEPKDRSLLEILQAKAPNSNSKLINLMLQMPEGSGSHKFQGNWGFLDQIIVSQALFQAKGRLLIHNQEANVFKAEFLLEDDRRYPGKMPFRQFIGFKFNGGFSDHLPVYVDLIIKN</sequence>